<dbReference type="AlphaFoldDB" id="A0A7T0PBX6"/>
<evidence type="ECO:0000313" key="2">
    <source>
        <dbReference type="EMBL" id="QPK79122.1"/>
    </source>
</evidence>
<dbReference type="Pfam" id="PF19700">
    <property type="entry name" value="DUF6198"/>
    <property type="match status" value="1"/>
</dbReference>
<keyword evidence="1" id="KW-0812">Transmembrane</keyword>
<dbReference type="Proteomes" id="UP000594681">
    <property type="component" value="Chromosome"/>
</dbReference>
<accession>A0A7T0PBX6</accession>
<evidence type="ECO:0000313" key="3">
    <source>
        <dbReference type="Proteomes" id="UP000594681"/>
    </source>
</evidence>
<dbReference type="RefSeq" id="WP_165009987.1">
    <property type="nucleotide sequence ID" value="NZ_CP064954.1"/>
</dbReference>
<feature type="transmembrane region" description="Helical" evidence="1">
    <location>
        <begin position="12"/>
        <end position="33"/>
    </location>
</feature>
<dbReference type="KEGG" id="cliz:G7Y31_11635"/>
<name>A0A7T0PBX6_9CORY</name>
<dbReference type="InterPro" id="IPR038750">
    <property type="entry name" value="YczE/YyaS-like"/>
</dbReference>
<keyword evidence="1" id="KW-0472">Membrane</keyword>
<feature type="transmembrane region" description="Helical" evidence="1">
    <location>
        <begin position="87"/>
        <end position="105"/>
    </location>
</feature>
<dbReference type="EMBL" id="CP064954">
    <property type="protein sequence ID" value="QPK79122.1"/>
    <property type="molecule type" value="Genomic_DNA"/>
</dbReference>
<evidence type="ECO:0000256" key="1">
    <source>
        <dbReference type="SAM" id="Phobius"/>
    </source>
</evidence>
<feature type="transmembrane region" description="Helical" evidence="1">
    <location>
        <begin position="45"/>
        <end position="75"/>
    </location>
</feature>
<dbReference type="PANTHER" id="PTHR40078">
    <property type="entry name" value="INTEGRAL MEMBRANE PROTEIN-RELATED"/>
    <property type="match status" value="1"/>
</dbReference>
<feature type="transmembrane region" description="Helical" evidence="1">
    <location>
        <begin position="190"/>
        <end position="206"/>
    </location>
</feature>
<protein>
    <submittedName>
        <fullName evidence="2">Uncharacterized protein</fullName>
    </submittedName>
</protein>
<proteinExistence type="predicted"/>
<sequence>MMGRIPEASLTRRAGFSVCGIVIMMAGTALLTLSQLGTAPVSSPVWAVTLIGGLSFGGWTFVLNLFLIVAQYVMLRPAFPKSGWLQLPALLCAAPMLDVWMWLLSGLRPDSYLASCGLVVLGIVILAWGVSLLAASQLLFLPGEGFVSAVSQKLQLPFAKVKLRFDLGCVFVALVLSVGVLHSFDVVREATIASAVLLGPLVGALLPSSRALVGTSTCAG</sequence>
<dbReference type="PANTHER" id="PTHR40078:SF1">
    <property type="entry name" value="INTEGRAL MEMBRANE PROTEIN"/>
    <property type="match status" value="1"/>
</dbReference>
<reference evidence="2 3" key="1">
    <citation type="submission" date="2020-11" db="EMBL/GenBank/DDBJ databases">
        <title>Corynebacterium sp. ZJ-599.</title>
        <authorList>
            <person name="Zhou J."/>
        </authorList>
    </citation>
    <scope>NUCLEOTIDE SEQUENCE [LARGE SCALE GENOMIC DNA]</scope>
    <source>
        <strain evidence="2 3">ZJ-599</strain>
    </source>
</reference>
<organism evidence="2 3">
    <name type="scientific">Corynebacterium lizhenjunii</name>
    <dbReference type="NCBI Taxonomy" id="2709394"/>
    <lineage>
        <taxon>Bacteria</taxon>
        <taxon>Bacillati</taxon>
        <taxon>Actinomycetota</taxon>
        <taxon>Actinomycetes</taxon>
        <taxon>Mycobacteriales</taxon>
        <taxon>Corynebacteriaceae</taxon>
        <taxon>Corynebacterium</taxon>
    </lineage>
</organism>
<gene>
    <name evidence="2" type="ORF">G7Y31_11635</name>
</gene>
<keyword evidence="3" id="KW-1185">Reference proteome</keyword>
<feature type="transmembrane region" description="Helical" evidence="1">
    <location>
        <begin position="163"/>
        <end position="184"/>
    </location>
</feature>
<feature type="transmembrane region" description="Helical" evidence="1">
    <location>
        <begin position="111"/>
        <end position="142"/>
    </location>
</feature>
<keyword evidence="1" id="KW-1133">Transmembrane helix</keyword>